<sequence>MARKRGRPPKTPSSSARKSPDKHAHVNDNPCRIDLSLSDEETLEAIDNLSSKKATEMLRNLEALKQWAKKVKPSKEDIENDDALRAENEVVVDYAVANANGVALKSNIDETVVGSLVSVSDANSGGSSAVRNGANMEEQMGKDLVASNFLDIVKAIWQSEVSGHAQYRVMAKLKLLKQPLKELSRRDLND</sequence>
<reference evidence="2 3" key="1">
    <citation type="submission" date="2024-01" db="EMBL/GenBank/DDBJ databases">
        <title>The genomes of 5 underutilized Papilionoideae crops provide insights into root nodulation and disease resistanc.</title>
        <authorList>
            <person name="Yuan L."/>
        </authorList>
    </citation>
    <scope>NUCLEOTIDE SEQUENCE [LARGE SCALE GENOMIC DNA]</scope>
    <source>
        <strain evidence="2">ZHUSHIDOU_FW_LH</strain>
        <tissue evidence="2">Leaf</tissue>
    </source>
</reference>
<evidence type="ECO:0000256" key="1">
    <source>
        <dbReference type="SAM" id="MobiDB-lite"/>
    </source>
</evidence>
<comment type="caution">
    <text evidence="2">The sequence shown here is derived from an EMBL/GenBank/DDBJ whole genome shotgun (WGS) entry which is preliminary data.</text>
</comment>
<proteinExistence type="predicted"/>
<organism evidence="2 3">
    <name type="scientific">Crotalaria pallida</name>
    <name type="common">Smooth rattlebox</name>
    <name type="synonym">Crotalaria striata</name>
    <dbReference type="NCBI Taxonomy" id="3830"/>
    <lineage>
        <taxon>Eukaryota</taxon>
        <taxon>Viridiplantae</taxon>
        <taxon>Streptophyta</taxon>
        <taxon>Embryophyta</taxon>
        <taxon>Tracheophyta</taxon>
        <taxon>Spermatophyta</taxon>
        <taxon>Magnoliopsida</taxon>
        <taxon>eudicotyledons</taxon>
        <taxon>Gunneridae</taxon>
        <taxon>Pentapetalae</taxon>
        <taxon>rosids</taxon>
        <taxon>fabids</taxon>
        <taxon>Fabales</taxon>
        <taxon>Fabaceae</taxon>
        <taxon>Papilionoideae</taxon>
        <taxon>50 kb inversion clade</taxon>
        <taxon>genistoids sensu lato</taxon>
        <taxon>core genistoids</taxon>
        <taxon>Crotalarieae</taxon>
        <taxon>Crotalaria</taxon>
    </lineage>
</organism>
<dbReference type="AlphaFoldDB" id="A0AAN9I0H7"/>
<evidence type="ECO:0000313" key="2">
    <source>
        <dbReference type="EMBL" id="KAK7256121.1"/>
    </source>
</evidence>
<evidence type="ECO:0000313" key="3">
    <source>
        <dbReference type="Proteomes" id="UP001372338"/>
    </source>
</evidence>
<dbReference type="EMBL" id="JAYWIO010000006">
    <property type="protein sequence ID" value="KAK7256121.1"/>
    <property type="molecule type" value="Genomic_DNA"/>
</dbReference>
<feature type="region of interest" description="Disordered" evidence="1">
    <location>
        <begin position="1"/>
        <end position="30"/>
    </location>
</feature>
<accession>A0AAN9I0H7</accession>
<dbReference type="Proteomes" id="UP001372338">
    <property type="component" value="Unassembled WGS sequence"/>
</dbReference>
<keyword evidence="3" id="KW-1185">Reference proteome</keyword>
<gene>
    <name evidence="2" type="ORF">RIF29_29556</name>
</gene>
<protein>
    <submittedName>
        <fullName evidence="2">Uncharacterized protein</fullName>
    </submittedName>
</protein>
<name>A0AAN9I0H7_CROPI</name>